<protein>
    <submittedName>
        <fullName evidence="2">DUF1007 family protein</fullName>
    </submittedName>
</protein>
<comment type="caution">
    <text evidence="2">The sequence shown here is derived from an EMBL/GenBank/DDBJ whole genome shotgun (WGS) entry which is preliminary data.</text>
</comment>
<feature type="chain" id="PRO_5045455593" evidence="1">
    <location>
        <begin position="22"/>
        <end position="222"/>
    </location>
</feature>
<evidence type="ECO:0000313" key="2">
    <source>
        <dbReference type="EMBL" id="MFC3169747.1"/>
    </source>
</evidence>
<evidence type="ECO:0000313" key="3">
    <source>
        <dbReference type="Proteomes" id="UP001595557"/>
    </source>
</evidence>
<sequence length="222" mass="23691">MLPRLTLAATCLCLWPLGATAHPHVYMDARLGLVYDAQGRLAAVDVEWAYDELYSLLIVSDLGLDPDGDGALTAQEHAALQGFDADWEPGFDGRLFLQAAGQRVALAGPEDFKAEYRDGRVVSRHRRPLAQPQDGATPLVVQAYDPEFYVDFTVPEAPGVTGRGDCTVALEPGDPAAAPDAYRRALNAALAQPGMEEEMVIVDIGAAGAEVIRVQCGEGRGS</sequence>
<dbReference type="RefSeq" id="WP_207464925.1">
    <property type="nucleotide sequence ID" value="NZ_JAFNAW010000002.1"/>
</dbReference>
<feature type="signal peptide" evidence="1">
    <location>
        <begin position="1"/>
        <end position="21"/>
    </location>
</feature>
<dbReference type="EMBL" id="JBHRTE010000086">
    <property type="protein sequence ID" value="MFC3169747.1"/>
    <property type="molecule type" value="Genomic_DNA"/>
</dbReference>
<keyword evidence="1" id="KW-0732">Signal</keyword>
<dbReference type="Pfam" id="PF06226">
    <property type="entry name" value="DUF1007"/>
    <property type="match status" value="1"/>
</dbReference>
<gene>
    <name evidence="2" type="ORF">ACFOD7_16985</name>
</gene>
<evidence type="ECO:0000256" key="1">
    <source>
        <dbReference type="SAM" id="SignalP"/>
    </source>
</evidence>
<keyword evidence="3" id="KW-1185">Reference proteome</keyword>
<dbReference type="InterPro" id="IPR010412">
    <property type="entry name" value="DUF1007"/>
</dbReference>
<accession>A0ABV7IM22</accession>
<dbReference type="Proteomes" id="UP001595557">
    <property type="component" value="Unassembled WGS sequence"/>
</dbReference>
<reference evidence="3" key="1">
    <citation type="journal article" date="2019" name="Int. J. Syst. Evol. Microbiol.">
        <title>The Global Catalogue of Microorganisms (GCM) 10K type strain sequencing project: providing services to taxonomists for standard genome sequencing and annotation.</title>
        <authorList>
            <consortium name="The Broad Institute Genomics Platform"/>
            <consortium name="The Broad Institute Genome Sequencing Center for Infectious Disease"/>
            <person name="Wu L."/>
            <person name="Ma J."/>
        </authorList>
    </citation>
    <scope>NUCLEOTIDE SEQUENCE [LARGE SCALE GENOMIC DNA]</scope>
    <source>
        <strain evidence="3">KCTC 52239</strain>
    </source>
</reference>
<proteinExistence type="predicted"/>
<name>A0ABV7IM22_9RHOB</name>
<organism evidence="2 3">
    <name type="scientific">Paracoccus fontiphilus</name>
    <dbReference type="NCBI Taxonomy" id="1815556"/>
    <lineage>
        <taxon>Bacteria</taxon>
        <taxon>Pseudomonadati</taxon>
        <taxon>Pseudomonadota</taxon>
        <taxon>Alphaproteobacteria</taxon>
        <taxon>Rhodobacterales</taxon>
        <taxon>Paracoccaceae</taxon>
        <taxon>Paracoccus</taxon>
    </lineage>
</organism>